<evidence type="ECO:0000313" key="5">
    <source>
        <dbReference type="Proteomes" id="UP001642484"/>
    </source>
</evidence>
<dbReference type="Pfam" id="PF00225">
    <property type="entry name" value="Kinesin"/>
    <property type="match status" value="1"/>
</dbReference>
<dbReference type="SUPFAM" id="SSF52540">
    <property type="entry name" value="P-loop containing nucleoside triphosphate hydrolases"/>
    <property type="match status" value="1"/>
</dbReference>
<gene>
    <name evidence="4" type="ORF">CCMP2556_LOCUS43283</name>
</gene>
<dbReference type="InterPro" id="IPR011989">
    <property type="entry name" value="ARM-like"/>
</dbReference>
<dbReference type="PANTHER" id="PTHR24115">
    <property type="entry name" value="KINESIN-RELATED"/>
    <property type="match status" value="1"/>
</dbReference>
<accession>A0ABP0QP19</accession>
<evidence type="ECO:0000259" key="3">
    <source>
        <dbReference type="PROSITE" id="PS50067"/>
    </source>
</evidence>
<protein>
    <recommendedName>
        <fullName evidence="3">Kinesin motor domain-containing protein</fullName>
    </recommendedName>
</protein>
<dbReference type="SUPFAM" id="SSF48371">
    <property type="entry name" value="ARM repeat"/>
    <property type="match status" value="1"/>
</dbReference>
<dbReference type="SMART" id="SM00129">
    <property type="entry name" value="KISc"/>
    <property type="match status" value="1"/>
</dbReference>
<dbReference type="Gene3D" id="1.25.10.10">
    <property type="entry name" value="Leucine-rich Repeat Variant"/>
    <property type="match status" value="1"/>
</dbReference>
<dbReference type="InterPro" id="IPR027417">
    <property type="entry name" value="P-loop_NTPase"/>
</dbReference>
<evidence type="ECO:0000256" key="2">
    <source>
        <dbReference type="SAM" id="MobiDB-lite"/>
    </source>
</evidence>
<evidence type="ECO:0000313" key="4">
    <source>
        <dbReference type="EMBL" id="CAK9090033.1"/>
    </source>
</evidence>
<dbReference type="PROSITE" id="PS50067">
    <property type="entry name" value="KINESIN_MOTOR_2"/>
    <property type="match status" value="1"/>
</dbReference>
<keyword evidence="1" id="KW-0547">Nucleotide-binding</keyword>
<reference evidence="4 5" key="1">
    <citation type="submission" date="2024-02" db="EMBL/GenBank/DDBJ databases">
        <authorList>
            <person name="Chen Y."/>
            <person name="Shah S."/>
            <person name="Dougan E. K."/>
            <person name="Thang M."/>
            <person name="Chan C."/>
        </authorList>
    </citation>
    <scope>NUCLEOTIDE SEQUENCE [LARGE SCALE GENOMIC DNA]</scope>
</reference>
<dbReference type="PRINTS" id="PR00380">
    <property type="entry name" value="KINESINHEAVY"/>
</dbReference>
<proteinExistence type="inferred from homology"/>
<organism evidence="4 5">
    <name type="scientific">Durusdinium trenchii</name>
    <dbReference type="NCBI Taxonomy" id="1381693"/>
    <lineage>
        <taxon>Eukaryota</taxon>
        <taxon>Sar</taxon>
        <taxon>Alveolata</taxon>
        <taxon>Dinophyceae</taxon>
        <taxon>Suessiales</taxon>
        <taxon>Symbiodiniaceae</taxon>
        <taxon>Durusdinium</taxon>
    </lineage>
</organism>
<comment type="caution">
    <text evidence="4">The sequence shown here is derived from an EMBL/GenBank/DDBJ whole genome shotgun (WGS) entry which is preliminary data.</text>
</comment>
<keyword evidence="1" id="KW-0505">Motor protein</keyword>
<dbReference type="InterPro" id="IPR027640">
    <property type="entry name" value="Kinesin-like_fam"/>
</dbReference>
<dbReference type="Proteomes" id="UP001642484">
    <property type="component" value="Unassembled WGS sequence"/>
</dbReference>
<dbReference type="Gene3D" id="3.40.850.10">
    <property type="entry name" value="Kinesin motor domain"/>
    <property type="match status" value="1"/>
</dbReference>
<feature type="region of interest" description="Disordered" evidence="2">
    <location>
        <begin position="1"/>
        <end position="27"/>
    </location>
</feature>
<evidence type="ECO:0000256" key="1">
    <source>
        <dbReference type="PROSITE-ProRule" id="PRU00283"/>
    </source>
</evidence>
<feature type="binding site" evidence="1">
    <location>
        <begin position="447"/>
        <end position="454"/>
    </location>
    <ligand>
        <name>ATP</name>
        <dbReference type="ChEBI" id="CHEBI:30616"/>
    </ligand>
</feature>
<dbReference type="EMBL" id="CAXAMN010024806">
    <property type="protein sequence ID" value="CAK9090033.1"/>
    <property type="molecule type" value="Genomic_DNA"/>
</dbReference>
<dbReference type="InterPro" id="IPR016024">
    <property type="entry name" value="ARM-type_fold"/>
</dbReference>
<dbReference type="InterPro" id="IPR001752">
    <property type="entry name" value="Kinesin_motor_dom"/>
</dbReference>
<feature type="region of interest" description="Disordered" evidence="2">
    <location>
        <begin position="656"/>
        <end position="681"/>
    </location>
</feature>
<feature type="compositionally biased region" description="Basic and acidic residues" evidence="2">
    <location>
        <begin position="669"/>
        <end position="681"/>
    </location>
</feature>
<name>A0ABP0QP19_9DINO</name>
<comment type="similarity">
    <text evidence="1">Belongs to the TRAFAC class myosin-kinesin ATPase superfamily. Kinesin family.</text>
</comment>
<sequence length="681" mass="76001">MAKNDSGTYKKSGHPQHPMAEKASKARVNRPSVLMVEITREVPGAARHYGPKLFAEELWEAVKLVLPVYLFLVRSLRPNRGRRRIRSVVAGHVAGDVLLFALFDLGVTDEPSHLREIIVYGQFYLPLSVVYWIMKKVVFATYPGTYRLVRKTPTPFLHSPQAEQRTERKDPCVDVRRVALRTLAHLAAPGDASALQRAAERGFADRAWPVRWAAIDAVAWLAQGGTGATVARAFEMISVRLEDVDWPVRMAAAIGLRNLLHFLSAMSEEMRTDDLEAHDVGSIEDVKNQLGLVLHPLLKLLRDPAKEMKLAALELLALLCEQTRSASFSSQLRNQLQHLSQDPDLARAVQAAHEAIERSDNVIMIDDGGIRKQQHKIVLSQSEKIFVTTQLWADCKAPKEFAFDYVMDSTNARSVDFVSQERCYQLMAEKMVEHALQGYSTCLFCYGQTGTGKTTTILGKSKPSSEQGLLLRLVADLFQQVKVLADQGNHAQCRVQIVEVHNEKVRDLLTETPVPTSPTPEVHVHPQLGVYLKHVLDQPVHSLEACLKLIDEASNRQTVAPTAMNARSSRGHTVYKLSVEKHGSDNTVMTSEVYFVDLAGRENERSTKVSGDRLVELSFINRSLMWLSQCIYALGGERTRRTSRLNSLELARTALTGPRGSADSNEGSRVVKRDKGQVAWS</sequence>
<keyword evidence="5" id="KW-1185">Reference proteome</keyword>
<keyword evidence="1" id="KW-0067">ATP-binding</keyword>
<dbReference type="InterPro" id="IPR036961">
    <property type="entry name" value="Kinesin_motor_dom_sf"/>
</dbReference>
<feature type="domain" description="Kinesin motor" evidence="3">
    <location>
        <begin position="348"/>
        <end position="681"/>
    </location>
</feature>